<sequence length="96" mass="11212">MTIRVLAKVITFPDKLEETKALLMSLIEATRQENGCLRYELWQNQEKPTEFSFVEEWADQAALDAHFQTPHFLDALQKTEKLLMSSPEIVLYQLIK</sequence>
<accession>A0A2T1LTY8</accession>
<reference evidence="2 3" key="1">
    <citation type="submission" date="2018-03" db="EMBL/GenBank/DDBJ databases">
        <title>The ancient ancestry and fast evolution of plastids.</title>
        <authorList>
            <person name="Moore K.R."/>
            <person name="Magnabosco C."/>
            <person name="Momper L."/>
            <person name="Gold D.A."/>
            <person name="Bosak T."/>
            <person name="Fournier G.P."/>
        </authorList>
    </citation>
    <scope>NUCLEOTIDE SEQUENCE [LARGE SCALE GENOMIC DNA]</scope>
    <source>
        <strain evidence="2 3">CCALA 016</strain>
    </source>
</reference>
<dbReference type="AlphaFoldDB" id="A0A2T1LTY8"/>
<name>A0A2T1LTY8_9CHRO</name>
<dbReference type="InterPro" id="IPR011008">
    <property type="entry name" value="Dimeric_a/b-barrel"/>
</dbReference>
<dbReference type="PANTHER" id="PTHR33336:SF3">
    <property type="entry name" value="ABM DOMAIN-CONTAINING PROTEIN"/>
    <property type="match status" value="1"/>
</dbReference>
<dbReference type="Proteomes" id="UP000239001">
    <property type="component" value="Unassembled WGS sequence"/>
</dbReference>
<keyword evidence="3" id="KW-1185">Reference proteome</keyword>
<dbReference type="GO" id="GO:0004497">
    <property type="term" value="F:monooxygenase activity"/>
    <property type="evidence" value="ECO:0007669"/>
    <property type="project" value="UniProtKB-KW"/>
</dbReference>
<keyword evidence="2" id="KW-0503">Monooxygenase</keyword>
<dbReference type="RefSeq" id="WP_106458418.1">
    <property type="nucleotide sequence ID" value="NZ_PXOH01000025.1"/>
</dbReference>
<gene>
    <name evidence="2" type="ORF">C7H19_18585</name>
</gene>
<reference evidence="2 3" key="2">
    <citation type="submission" date="2018-03" db="EMBL/GenBank/DDBJ databases">
        <authorList>
            <person name="Keele B.F."/>
        </authorList>
    </citation>
    <scope>NUCLEOTIDE SEQUENCE [LARGE SCALE GENOMIC DNA]</scope>
    <source>
        <strain evidence="2 3">CCALA 016</strain>
    </source>
</reference>
<protein>
    <submittedName>
        <fullName evidence="2">Antibiotic biosynthesis monooxygenase</fullName>
    </submittedName>
</protein>
<feature type="domain" description="ABM" evidence="1">
    <location>
        <begin position="3"/>
        <end position="91"/>
    </location>
</feature>
<organism evidence="2 3">
    <name type="scientific">Aphanothece hegewaldii CCALA 016</name>
    <dbReference type="NCBI Taxonomy" id="2107694"/>
    <lineage>
        <taxon>Bacteria</taxon>
        <taxon>Bacillati</taxon>
        <taxon>Cyanobacteriota</taxon>
        <taxon>Cyanophyceae</taxon>
        <taxon>Oscillatoriophycideae</taxon>
        <taxon>Chroococcales</taxon>
        <taxon>Aphanothecaceae</taxon>
        <taxon>Aphanothece</taxon>
    </lineage>
</organism>
<dbReference type="OrthoDB" id="9806189at2"/>
<evidence type="ECO:0000259" key="1">
    <source>
        <dbReference type="PROSITE" id="PS51725"/>
    </source>
</evidence>
<proteinExistence type="predicted"/>
<dbReference type="InterPro" id="IPR007138">
    <property type="entry name" value="ABM_dom"/>
</dbReference>
<comment type="caution">
    <text evidence="2">The sequence shown here is derived from an EMBL/GenBank/DDBJ whole genome shotgun (WGS) entry which is preliminary data.</text>
</comment>
<dbReference type="SUPFAM" id="SSF54909">
    <property type="entry name" value="Dimeric alpha+beta barrel"/>
    <property type="match status" value="1"/>
</dbReference>
<dbReference type="Gene3D" id="3.30.70.100">
    <property type="match status" value="1"/>
</dbReference>
<dbReference type="Pfam" id="PF03992">
    <property type="entry name" value="ABM"/>
    <property type="match status" value="1"/>
</dbReference>
<evidence type="ECO:0000313" key="3">
    <source>
        <dbReference type="Proteomes" id="UP000239001"/>
    </source>
</evidence>
<dbReference type="PANTHER" id="PTHR33336">
    <property type="entry name" value="QUINOL MONOOXYGENASE YGIN-RELATED"/>
    <property type="match status" value="1"/>
</dbReference>
<dbReference type="PROSITE" id="PS51725">
    <property type="entry name" value="ABM"/>
    <property type="match status" value="1"/>
</dbReference>
<keyword evidence="2" id="KW-0560">Oxidoreductase</keyword>
<dbReference type="EMBL" id="PXOH01000025">
    <property type="protein sequence ID" value="PSF34573.1"/>
    <property type="molecule type" value="Genomic_DNA"/>
</dbReference>
<evidence type="ECO:0000313" key="2">
    <source>
        <dbReference type="EMBL" id="PSF34573.1"/>
    </source>
</evidence>
<dbReference type="InterPro" id="IPR050744">
    <property type="entry name" value="AI-2_Isomerase_LsrG"/>
</dbReference>